<protein>
    <submittedName>
        <fullName evidence="2">Uncharacterized protein</fullName>
    </submittedName>
</protein>
<sequence precursor="true">MNGPRFGSIALVIVLFALIAGGVYAYQRSQTEVLVDSPAVRVESNKATGETTVDAPFAHVEKDGSGTRVQAPGVDVNVPKEPPQVPSNP</sequence>
<gene>
    <name evidence="2" type="ordered locus">Hden_1512</name>
</gene>
<name>D8JXW5_HYPDA</name>
<evidence type="ECO:0000256" key="1">
    <source>
        <dbReference type="SAM" id="MobiDB-lite"/>
    </source>
</evidence>
<dbReference type="AlphaFoldDB" id="D8JXW5"/>
<dbReference type="Proteomes" id="UP000002033">
    <property type="component" value="Chromosome"/>
</dbReference>
<dbReference type="EMBL" id="CP002083">
    <property type="protein sequence ID" value="ADJ23324.1"/>
    <property type="molecule type" value="Genomic_DNA"/>
</dbReference>
<evidence type="ECO:0000313" key="2">
    <source>
        <dbReference type="EMBL" id="ADJ23324.1"/>
    </source>
</evidence>
<reference evidence="3" key="1">
    <citation type="journal article" date="2011" name="J. Bacteriol.">
        <title>Genome sequences of eight morphologically diverse alphaproteobacteria.</title>
        <authorList>
            <consortium name="US DOE Joint Genome Institute"/>
            <person name="Brown P.J."/>
            <person name="Kysela D.T."/>
            <person name="Buechlein A."/>
            <person name="Hemmerich C."/>
            <person name="Brun Y.V."/>
        </authorList>
    </citation>
    <scope>NUCLEOTIDE SEQUENCE [LARGE SCALE GENOMIC DNA]</scope>
    <source>
        <strain evidence="3">ATCC 51888 / DSM 1869 / NCIB 11706 / TK 0415</strain>
    </source>
</reference>
<keyword evidence="3" id="KW-1185">Reference proteome</keyword>
<dbReference type="RefSeq" id="WP_013215539.1">
    <property type="nucleotide sequence ID" value="NC_014313.1"/>
</dbReference>
<feature type="compositionally biased region" description="Pro residues" evidence="1">
    <location>
        <begin position="80"/>
        <end position="89"/>
    </location>
</feature>
<dbReference type="KEGG" id="hdn:Hden_1512"/>
<dbReference type="STRING" id="582899.Hden_1512"/>
<organism evidence="2 3">
    <name type="scientific">Hyphomicrobium denitrificans (strain ATCC 51888 / DSM 1869 / NCIMB 11706 / TK 0415)</name>
    <dbReference type="NCBI Taxonomy" id="582899"/>
    <lineage>
        <taxon>Bacteria</taxon>
        <taxon>Pseudomonadati</taxon>
        <taxon>Pseudomonadota</taxon>
        <taxon>Alphaproteobacteria</taxon>
        <taxon>Hyphomicrobiales</taxon>
        <taxon>Hyphomicrobiaceae</taxon>
        <taxon>Hyphomicrobium</taxon>
    </lineage>
</organism>
<dbReference type="OrthoDB" id="7933889at2"/>
<accession>D8JXW5</accession>
<feature type="region of interest" description="Disordered" evidence="1">
    <location>
        <begin position="63"/>
        <end position="89"/>
    </location>
</feature>
<dbReference type="HOGENOM" id="CLU_2493706_0_0_5"/>
<proteinExistence type="predicted"/>
<evidence type="ECO:0000313" key="3">
    <source>
        <dbReference type="Proteomes" id="UP000002033"/>
    </source>
</evidence>